<dbReference type="Gene3D" id="1.25.40.20">
    <property type="entry name" value="Ankyrin repeat-containing domain"/>
    <property type="match status" value="5"/>
</dbReference>
<evidence type="ECO:0000256" key="1">
    <source>
        <dbReference type="ARBA" id="ARBA00004141"/>
    </source>
</evidence>
<dbReference type="InterPro" id="IPR036770">
    <property type="entry name" value="Ankyrin_rpt-contain_sf"/>
</dbReference>
<keyword evidence="3" id="KW-0716">Sensory transduction</keyword>
<feature type="repeat" description="ANK" evidence="12">
    <location>
        <begin position="664"/>
        <end position="696"/>
    </location>
</feature>
<dbReference type="InterPro" id="IPR052076">
    <property type="entry name" value="TRP_cation_channel"/>
</dbReference>
<dbReference type="GO" id="GO:1902495">
    <property type="term" value="C:transmembrane transporter complex"/>
    <property type="evidence" value="ECO:0007669"/>
    <property type="project" value="TreeGrafter"/>
</dbReference>
<feature type="transmembrane region" description="Helical" evidence="14">
    <location>
        <begin position="949"/>
        <end position="977"/>
    </location>
</feature>
<dbReference type="PROSITE" id="PS50297">
    <property type="entry name" value="ANK_REP_REGION"/>
    <property type="match status" value="10"/>
</dbReference>
<evidence type="ECO:0000313" key="17">
    <source>
        <dbReference type="Proteomes" id="UP000005408"/>
    </source>
</evidence>
<dbReference type="PRINTS" id="PR01415">
    <property type="entry name" value="ANKYRIN"/>
</dbReference>
<feature type="transmembrane region" description="Helical" evidence="14">
    <location>
        <begin position="1017"/>
        <end position="1035"/>
    </location>
</feature>
<evidence type="ECO:0000256" key="9">
    <source>
        <dbReference type="ARBA" id="ARBA00023136"/>
    </source>
</evidence>
<feature type="transmembrane region" description="Helical" evidence="14">
    <location>
        <begin position="983"/>
        <end position="1005"/>
    </location>
</feature>
<dbReference type="PROSITE" id="PS50088">
    <property type="entry name" value="ANK_REPEAT"/>
    <property type="match status" value="11"/>
</dbReference>
<protein>
    <recommendedName>
        <fullName evidence="15">Ion transport domain-containing protein</fullName>
    </recommendedName>
</protein>
<dbReference type="SMART" id="SM00248">
    <property type="entry name" value="ANK"/>
    <property type="match status" value="13"/>
</dbReference>
<feature type="repeat" description="ANK" evidence="12">
    <location>
        <begin position="282"/>
        <end position="307"/>
    </location>
</feature>
<keyword evidence="17" id="KW-1185">Reference proteome</keyword>
<evidence type="ECO:0000259" key="15">
    <source>
        <dbReference type="Pfam" id="PF00520"/>
    </source>
</evidence>
<feature type="transmembrane region" description="Helical" evidence="14">
    <location>
        <begin position="919"/>
        <end position="937"/>
    </location>
</feature>
<keyword evidence="9 14" id="KW-0472">Membrane</keyword>
<evidence type="ECO:0000256" key="5">
    <source>
        <dbReference type="ARBA" id="ARBA00022737"/>
    </source>
</evidence>
<feature type="repeat" description="ANK" evidence="12">
    <location>
        <begin position="529"/>
        <end position="561"/>
    </location>
</feature>
<feature type="repeat" description="ANK" evidence="12">
    <location>
        <begin position="562"/>
        <end position="594"/>
    </location>
</feature>
<evidence type="ECO:0000256" key="12">
    <source>
        <dbReference type="PROSITE-ProRule" id="PRU00023"/>
    </source>
</evidence>
<feature type="transmembrane region" description="Helical" evidence="14">
    <location>
        <begin position="881"/>
        <end position="899"/>
    </location>
</feature>
<evidence type="ECO:0000256" key="13">
    <source>
        <dbReference type="SAM" id="MobiDB-lite"/>
    </source>
</evidence>
<dbReference type="Pfam" id="PF12796">
    <property type="entry name" value="Ank_2"/>
    <property type="match status" value="6"/>
</dbReference>
<keyword evidence="8" id="KW-0406">Ion transport</keyword>
<dbReference type="Pfam" id="PF00520">
    <property type="entry name" value="Ion_trans"/>
    <property type="match status" value="1"/>
</dbReference>
<keyword evidence="4 14" id="KW-0812">Transmembrane</keyword>
<evidence type="ECO:0000313" key="16">
    <source>
        <dbReference type="EnsemblMetazoa" id="G167.5:cds"/>
    </source>
</evidence>
<keyword evidence="2" id="KW-0813">Transport</keyword>
<feature type="repeat" description="ANK" evidence="12">
    <location>
        <begin position="427"/>
        <end position="459"/>
    </location>
</feature>
<keyword evidence="10" id="KW-0325">Glycoprotein</keyword>
<keyword evidence="6 14" id="KW-1133">Transmembrane helix</keyword>
<evidence type="ECO:0000256" key="7">
    <source>
        <dbReference type="ARBA" id="ARBA00023043"/>
    </source>
</evidence>
<accession>A0A8W8J3D5</accession>
<organism evidence="16 17">
    <name type="scientific">Magallana gigas</name>
    <name type="common">Pacific oyster</name>
    <name type="synonym">Crassostrea gigas</name>
    <dbReference type="NCBI Taxonomy" id="29159"/>
    <lineage>
        <taxon>Eukaryota</taxon>
        <taxon>Metazoa</taxon>
        <taxon>Spiralia</taxon>
        <taxon>Lophotrochozoa</taxon>
        <taxon>Mollusca</taxon>
        <taxon>Bivalvia</taxon>
        <taxon>Autobranchia</taxon>
        <taxon>Pteriomorphia</taxon>
        <taxon>Ostreida</taxon>
        <taxon>Ostreoidea</taxon>
        <taxon>Ostreidae</taxon>
        <taxon>Magallana</taxon>
    </lineage>
</organism>
<feature type="repeat" description="ANK" evidence="12">
    <location>
        <begin position="182"/>
        <end position="214"/>
    </location>
</feature>
<evidence type="ECO:0000256" key="4">
    <source>
        <dbReference type="ARBA" id="ARBA00022692"/>
    </source>
</evidence>
<dbReference type="PANTHER" id="PTHR47143:SF1">
    <property type="entry name" value="ION_TRANS DOMAIN-CONTAINING PROTEIN"/>
    <property type="match status" value="1"/>
</dbReference>
<evidence type="ECO:0000256" key="3">
    <source>
        <dbReference type="ARBA" id="ARBA00022606"/>
    </source>
</evidence>
<dbReference type="PANTHER" id="PTHR47143">
    <property type="entry name" value="TRANSIENT RECEPTOR POTENTIAL CATION CHANNEL PROTEIN PAINLESS"/>
    <property type="match status" value="1"/>
</dbReference>
<dbReference type="SUPFAM" id="SSF48403">
    <property type="entry name" value="Ankyrin repeat"/>
    <property type="match status" value="2"/>
</dbReference>
<dbReference type="InterPro" id="IPR005821">
    <property type="entry name" value="Ion_trans_dom"/>
</dbReference>
<evidence type="ECO:0000256" key="2">
    <source>
        <dbReference type="ARBA" id="ARBA00022448"/>
    </source>
</evidence>
<feature type="region of interest" description="Disordered" evidence="13">
    <location>
        <begin position="168"/>
        <end position="189"/>
    </location>
</feature>
<feature type="repeat" description="ANK" evidence="12">
    <location>
        <begin position="460"/>
        <end position="492"/>
    </location>
</feature>
<feature type="repeat" description="ANK" evidence="12">
    <location>
        <begin position="356"/>
        <end position="388"/>
    </location>
</feature>
<name>A0A8W8J3D5_MAGGI</name>
<feature type="repeat" description="ANK" evidence="12">
    <location>
        <begin position="215"/>
        <end position="247"/>
    </location>
</feature>
<evidence type="ECO:0000256" key="10">
    <source>
        <dbReference type="ARBA" id="ARBA00023180"/>
    </source>
</evidence>
<evidence type="ECO:0000256" key="14">
    <source>
        <dbReference type="SAM" id="Phobius"/>
    </source>
</evidence>
<dbReference type="EnsemblMetazoa" id="G167.5">
    <property type="protein sequence ID" value="G167.5:cds"/>
    <property type="gene ID" value="G167"/>
</dbReference>
<keyword evidence="7 12" id="KW-0040">ANK repeat</keyword>
<feature type="repeat" description="ANK" evidence="12">
    <location>
        <begin position="630"/>
        <end position="662"/>
    </location>
</feature>
<dbReference type="InterPro" id="IPR002110">
    <property type="entry name" value="Ankyrin_rpt"/>
</dbReference>
<feature type="transmembrane region" description="Helical" evidence="14">
    <location>
        <begin position="1055"/>
        <end position="1078"/>
    </location>
</feature>
<keyword evidence="5" id="KW-0677">Repeat</keyword>
<evidence type="ECO:0000256" key="6">
    <source>
        <dbReference type="ARBA" id="ARBA00022989"/>
    </source>
</evidence>
<evidence type="ECO:0000256" key="11">
    <source>
        <dbReference type="ARBA" id="ARBA00023303"/>
    </source>
</evidence>
<feature type="compositionally biased region" description="Polar residues" evidence="13">
    <location>
        <begin position="168"/>
        <end position="184"/>
    </location>
</feature>
<feature type="region of interest" description="Disordered" evidence="13">
    <location>
        <begin position="127"/>
        <end position="153"/>
    </location>
</feature>
<dbReference type="Proteomes" id="UP000005408">
    <property type="component" value="Unassembled WGS sequence"/>
</dbReference>
<keyword evidence="11" id="KW-0407">Ion channel</keyword>
<dbReference type="GO" id="GO:0005216">
    <property type="term" value="F:monoatomic ion channel activity"/>
    <property type="evidence" value="ECO:0007669"/>
    <property type="project" value="InterPro"/>
</dbReference>
<feature type="transmembrane region" description="Helical" evidence="14">
    <location>
        <begin position="827"/>
        <end position="850"/>
    </location>
</feature>
<evidence type="ECO:0000256" key="8">
    <source>
        <dbReference type="ARBA" id="ARBA00023065"/>
    </source>
</evidence>
<reference evidence="16" key="1">
    <citation type="submission" date="2022-08" db="UniProtKB">
        <authorList>
            <consortium name="EnsemblMetazoa"/>
        </authorList>
    </citation>
    <scope>IDENTIFICATION</scope>
    <source>
        <strain evidence="16">05x7-T-G4-1.051#20</strain>
    </source>
</reference>
<comment type="subcellular location">
    <subcellularLocation>
        <location evidence="1">Membrane</location>
        <topology evidence="1">Multi-pass membrane protein</topology>
    </subcellularLocation>
</comment>
<proteinExistence type="predicted"/>
<sequence length="1252" mass="140544">MTETVAPDSPNNSLVELVSSPRAKNRKLKWFSKKRLMGKRVFSEIYKDTGMDGMRASTRDDTVIPQGTVCFMSENPYRICKILRVRFDLNFKVKTNTMSTEKRRKFALSGIFRRRRTDKPTEEVGIDLLHPVDDGDPTKSIPSNAGGSGDEDIGKVAAAGNVTELQQILNNDPSRINAQDTRGWSPTHHAASRGFTDVISYISSKGGDINLQDREGNTPLHVAVEKGQQTAIETLIDLGADTSLLNFAKMAPVHLAVDLGLLEPLRTILIKDKTSAILPGETGATPLHYCAYKDRDECAKLLLEHGAKPCKSCDDGFYPIHAAATRASDKTLEVLIKHVERLGYTREVVLSFTDKYNNTPLHSAVSSGDPEAVRVCLNAGAALDVQQEDKSTALHFACAQGGLSIIQMMRQLQPEKFMTASKKTDILKMTPLHRAALFNHVNVVKFLIDEGVEVNAVDSQKRTPLLLAASKGAWKTVHLLLESGADISLKDNKNRNFLHLAIKYGGKLNQFGVQSIKHFKNLLNEKDDYGCTPLHYASREGYLVALDDLIELGAIVNPKNKDKQSPLHFAARYGRYNTCRRLLDSKLGPNIINESDCDGFTALHLAALNGNVKIINLLMQKGARVTRAHDDNSPIHMAALNGYTKCIRALLGVHANILDVKNKNGDTALHLASRAGQPKVVDLLLSLGAKISLNIEDKSFMDIAIENRKAAVALTSVKHERWSEILHTCSKTFGCPMHGLIQHLPDVCMTVLDRCVTNVGNPHKKDYYIEYNFEYLQCPVRFVREANKNGGDIQPMFALNMMVRHGRVECLSHKLCRTYLTMKWRAYGMWVHSVNLVLYIVYLALLTLLATKDFTSHTPLPNNSTLNSTQITGTKSDEMTTWYRMITGLVFVLTSINILKELVQMVQQRLRYFLDPNNLVEWVLYVSTAVFIAPVLFNDSDCLNMEAGAVAVFLAWFNCLLFLQRFDVFGIYVVMFLEILATLFQALCVFSILLVAFGLAFSILLRHEDSHAYSTPLMSIVRATVMMLELDYMSSFNEPYFDDKPSTLPYPSLTVFFMLLFVLLMPILLVNLLIGLAVGDIESVLRNATLKRLAMQVELHTELERRLPAKLLEKVDKIKHKEYPNKCGKYVRVFKNLMEKDADSSSVCGGEEASYVKTELFKQKTRLKELSVNMERNYDMLKLIVQKMEIETEADNHDEGFHTSHSLDDVINPTCSKWNSDVLRKNLIRQNAVISKWKEHSQHSNIQSTFDC</sequence>
<dbReference type="AlphaFoldDB" id="A0A8W8J3D5"/>
<feature type="repeat" description="ANK" evidence="12">
    <location>
        <begin position="598"/>
        <end position="630"/>
    </location>
</feature>
<feature type="domain" description="Ion transport" evidence="15">
    <location>
        <begin position="877"/>
        <end position="1084"/>
    </location>
</feature>